<dbReference type="InterPro" id="IPR011650">
    <property type="entry name" value="Peptidase_M20_dimer"/>
</dbReference>
<dbReference type="OrthoDB" id="9792335at2"/>
<evidence type="ECO:0000256" key="3">
    <source>
        <dbReference type="ARBA" id="ARBA00022723"/>
    </source>
</evidence>
<name>A0A1G5S0Y2_9FIRM</name>
<proteinExistence type="inferred from homology"/>
<dbReference type="Proteomes" id="UP000199208">
    <property type="component" value="Unassembled WGS sequence"/>
</dbReference>
<evidence type="ECO:0000259" key="6">
    <source>
        <dbReference type="Pfam" id="PF07687"/>
    </source>
</evidence>
<dbReference type="InterPro" id="IPR050072">
    <property type="entry name" value="Peptidase_M20A"/>
</dbReference>
<dbReference type="PANTHER" id="PTHR43808:SF8">
    <property type="entry name" value="PEPTIDASE M20 DIMERISATION DOMAIN-CONTAINING PROTEIN"/>
    <property type="match status" value="1"/>
</dbReference>
<protein>
    <submittedName>
        <fullName evidence="7">Succinyl-diaminopimelate desuccinylase</fullName>
    </submittedName>
</protein>
<dbReference type="GO" id="GO:0016787">
    <property type="term" value="F:hydrolase activity"/>
    <property type="evidence" value="ECO:0007669"/>
    <property type="project" value="UniProtKB-KW"/>
</dbReference>
<keyword evidence="8" id="KW-1185">Reference proteome</keyword>
<comment type="cofactor">
    <cofactor evidence="1">
        <name>Zn(2+)</name>
        <dbReference type="ChEBI" id="CHEBI:29105"/>
    </cofactor>
</comment>
<evidence type="ECO:0000256" key="1">
    <source>
        <dbReference type="ARBA" id="ARBA00001947"/>
    </source>
</evidence>
<feature type="domain" description="Peptidase M20 dimerisation" evidence="6">
    <location>
        <begin position="187"/>
        <end position="287"/>
    </location>
</feature>
<dbReference type="AlphaFoldDB" id="A0A1G5S0Y2"/>
<sequence length="398" mass="43407">MKMEQNEVITLLQALVAVPSPYFKEEQIMALVNDWFISNGFKPVVHDYHEDQVTDFHGKNLIVTLQGSQPGPTICFNGHLDSVQLSSGWTKDPYAGDREGDRLYGLGALDMKSGCAATMIALKAFKAQHQDFKGKIISTYVSVEEGPYGMGTNALIEEGLLEGVDISIVTEPSAGFTHKPFPVVCLGARGGYGLEIEFFGKAAHAALPSEGVSAALDAAKVVAALEDVEYRVDPHLGTGAACVVGLESDGGACSVPDYAKIKLFWHIVVGENEDTIREEIEKAIDRASIRSTWKINFREAPSEGSKGFMPFTVSETQPMVAKFLKSIKQTLDTDYEIDYFQSIGDFNYLGTRLNAPTIIFGPSGGNFHGPDEYVDIESVVQTAQVIYQYLVDTLSIDH</sequence>
<keyword evidence="4" id="KW-0378">Hydrolase</keyword>
<reference evidence="7" key="1">
    <citation type="submission" date="2016-10" db="EMBL/GenBank/DDBJ databases">
        <authorList>
            <person name="de Groot N.N."/>
        </authorList>
    </citation>
    <scope>NUCLEOTIDE SEQUENCE [LARGE SCALE GENOMIC DNA]</scope>
    <source>
        <strain evidence="7">DSM 2784</strain>
    </source>
</reference>
<dbReference type="PANTHER" id="PTHR43808">
    <property type="entry name" value="ACETYLORNITHINE DEACETYLASE"/>
    <property type="match status" value="1"/>
</dbReference>
<dbReference type="Pfam" id="PF07687">
    <property type="entry name" value="M20_dimer"/>
    <property type="match status" value="1"/>
</dbReference>
<dbReference type="GO" id="GO:0046872">
    <property type="term" value="F:metal ion binding"/>
    <property type="evidence" value="ECO:0007669"/>
    <property type="project" value="UniProtKB-KW"/>
</dbReference>
<evidence type="ECO:0000256" key="5">
    <source>
        <dbReference type="ARBA" id="ARBA00022833"/>
    </source>
</evidence>
<dbReference type="Gene3D" id="3.30.70.360">
    <property type="match status" value="1"/>
</dbReference>
<evidence type="ECO:0000256" key="4">
    <source>
        <dbReference type="ARBA" id="ARBA00022801"/>
    </source>
</evidence>
<evidence type="ECO:0000256" key="2">
    <source>
        <dbReference type="ARBA" id="ARBA00006247"/>
    </source>
</evidence>
<evidence type="ECO:0000313" key="7">
    <source>
        <dbReference type="EMBL" id="SCZ80045.1"/>
    </source>
</evidence>
<dbReference type="Gene3D" id="3.40.630.10">
    <property type="entry name" value="Zn peptidases"/>
    <property type="match status" value="1"/>
</dbReference>
<gene>
    <name evidence="7" type="ORF">SAMN03080599_02075</name>
</gene>
<dbReference type="STRING" id="1120920.SAMN03080599_02075"/>
<organism evidence="7 8">
    <name type="scientific">Acidaminobacter hydrogenoformans DSM 2784</name>
    <dbReference type="NCBI Taxonomy" id="1120920"/>
    <lineage>
        <taxon>Bacteria</taxon>
        <taxon>Bacillati</taxon>
        <taxon>Bacillota</taxon>
        <taxon>Clostridia</taxon>
        <taxon>Peptostreptococcales</taxon>
        <taxon>Acidaminobacteraceae</taxon>
        <taxon>Acidaminobacter</taxon>
    </lineage>
</organism>
<keyword evidence="5" id="KW-0862">Zinc</keyword>
<evidence type="ECO:0000313" key="8">
    <source>
        <dbReference type="Proteomes" id="UP000199208"/>
    </source>
</evidence>
<dbReference type="Pfam" id="PF01546">
    <property type="entry name" value="Peptidase_M20"/>
    <property type="match status" value="1"/>
</dbReference>
<dbReference type="SUPFAM" id="SSF55031">
    <property type="entry name" value="Bacterial exopeptidase dimerisation domain"/>
    <property type="match status" value="1"/>
</dbReference>
<dbReference type="SUPFAM" id="SSF53187">
    <property type="entry name" value="Zn-dependent exopeptidases"/>
    <property type="match status" value="1"/>
</dbReference>
<accession>A0A1G5S0Y2</accession>
<dbReference type="InterPro" id="IPR002933">
    <property type="entry name" value="Peptidase_M20"/>
</dbReference>
<dbReference type="InterPro" id="IPR036264">
    <property type="entry name" value="Bact_exopeptidase_dim_dom"/>
</dbReference>
<dbReference type="RefSeq" id="WP_092591204.1">
    <property type="nucleotide sequence ID" value="NZ_FMWL01000010.1"/>
</dbReference>
<comment type="similarity">
    <text evidence="2">Belongs to the peptidase M20A family.</text>
</comment>
<keyword evidence="3" id="KW-0479">Metal-binding</keyword>
<dbReference type="EMBL" id="FMWL01000010">
    <property type="protein sequence ID" value="SCZ80045.1"/>
    <property type="molecule type" value="Genomic_DNA"/>
</dbReference>